<comment type="similarity">
    <text evidence="1">Belongs to the SPIRAL1 family.</text>
</comment>
<dbReference type="AlphaFoldDB" id="A0ABD1FIM4"/>
<feature type="compositionally biased region" description="Low complexity" evidence="3">
    <location>
        <begin position="48"/>
        <end position="68"/>
    </location>
</feature>
<feature type="compositionally biased region" description="Polar residues" evidence="3">
    <location>
        <begin position="76"/>
        <end position="95"/>
    </location>
</feature>
<evidence type="ECO:0000313" key="5">
    <source>
        <dbReference type="Proteomes" id="UP001567538"/>
    </source>
</evidence>
<dbReference type="Proteomes" id="UP001567538">
    <property type="component" value="Unassembled WGS sequence"/>
</dbReference>
<dbReference type="PANTHER" id="PTHR33403:SF48">
    <property type="entry name" value="PROTEIN SPIRAL1-LIKE 1"/>
    <property type="match status" value="1"/>
</dbReference>
<feature type="compositionally biased region" description="Gly residues" evidence="3">
    <location>
        <begin position="108"/>
        <end position="122"/>
    </location>
</feature>
<sequence length="122" mass="12007">MGRGVSSGGGQSSLGYLFGGNEAPAPRPTAAKVEAPAPTRNSAPTRNAAPPASAVKPSAAAPSGGDAPKQIPAGIQGSQTNNNYFRADGQNTGNFLTDRPSTKVHAAPGGGSSLGYLFGDGK</sequence>
<keyword evidence="5" id="KW-1185">Reference proteome</keyword>
<name>A0ABD1FIM4_SALDI</name>
<accession>A0ABD1FIM4</accession>
<dbReference type="GO" id="GO:0005874">
    <property type="term" value="C:microtubule"/>
    <property type="evidence" value="ECO:0007669"/>
    <property type="project" value="UniProtKB-KW"/>
</dbReference>
<dbReference type="PANTHER" id="PTHR33403">
    <property type="entry name" value="SPR1"/>
    <property type="match status" value="1"/>
</dbReference>
<evidence type="ECO:0000256" key="1">
    <source>
        <dbReference type="ARBA" id="ARBA00009656"/>
    </source>
</evidence>
<evidence type="ECO:0000256" key="3">
    <source>
        <dbReference type="SAM" id="MobiDB-lite"/>
    </source>
</evidence>
<dbReference type="InterPro" id="IPR039613">
    <property type="entry name" value="SPR1/2/3/4/5"/>
</dbReference>
<keyword evidence="2" id="KW-0493">Microtubule</keyword>
<evidence type="ECO:0000313" key="4">
    <source>
        <dbReference type="EMBL" id="KAL1531682.1"/>
    </source>
</evidence>
<feature type="region of interest" description="Disordered" evidence="3">
    <location>
        <begin position="1"/>
        <end position="122"/>
    </location>
</feature>
<comment type="caution">
    <text evidence="4">The sequence shown here is derived from an EMBL/GenBank/DDBJ whole genome shotgun (WGS) entry which is preliminary data.</text>
</comment>
<feature type="compositionally biased region" description="Gly residues" evidence="3">
    <location>
        <begin position="1"/>
        <end position="12"/>
    </location>
</feature>
<protein>
    <submittedName>
        <fullName evidence="4">Protein SPIRAL1-like 1</fullName>
    </submittedName>
</protein>
<reference evidence="4 5" key="1">
    <citation type="submission" date="2024-06" db="EMBL/GenBank/DDBJ databases">
        <title>A chromosome level genome sequence of Diviner's sage (Salvia divinorum).</title>
        <authorList>
            <person name="Ford S.A."/>
            <person name="Ro D.-K."/>
            <person name="Ness R.W."/>
            <person name="Phillips M.A."/>
        </authorList>
    </citation>
    <scope>NUCLEOTIDE SEQUENCE [LARGE SCALE GENOMIC DNA]</scope>
    <source>
        <strain evidence="4">SAF-2024a</strain>
        <tissue evidence="4">Leaf</tissue>
    </source>
</reference>
<gene>
    <name evidence="4" type="ORF">AAHA92_31796</name>
</gene>
<evidence type="ECO:0000256" key="2">
    <source>
        <dbReference type="ARBA" id="ARBA00022701"/>
    </source>
</evidence>
<organism evidence="4 5">
    <name type="scientific">Salvia divinorum</name>
    <name type="common">Maria pastora</name>
    <name type="synonym">Diviner's sage</name>
    <dbReference type="NCBI Taxonomy" id="28513"/>
    <lineage>
        <taxon>Eukaryota</taxon>
        <taxon>Viridiplantae</taxon>
        <taxon>Streptophyta</taxon>
        <taxon>Embryophyta</taxon>
        <taxon>Tracheophyta</taxon>
        <taxon>Spermatophyta</taxon>
        <taxon>Magnoliopsida</taxon>
        <taxon>eudicotyledons</taxon>
        <taxon>Gunneridae</taxon>
        <taxon>Pentapetalae</taxon>
        <taxon>asterids</taxon>
        <taxon>lamiids</taxon>
        <taxon>Lamiales</taxon>
        <taxon>Lamiaceae</taxon>
        <taxon>Nepetoideae</taxon>
        <taxon>Mentheae</taxon>
        <taxon>Salviinae</taxon>
        <taxon>Salvia</taxon>
        <taxon>Salvia subgen. Calosphace</taxon>
    </lineage>
</organism>
<proteinExistence type="inferred from homology"/>
<dbReference type="EMBL" id="JBEAFC010000014">
    <property type="protein sequence ID" value="KAL1531682.1"/>
    <property type="molecule type" value="Genomic_DNA"/>
</dbReference>